<proteinExistence type="predicted"/>
<sequence length="485" mass="55911">TCDIKQSNDKNISTTNEIKKMSSPVTNKLLTKKMGFPVTNKLLTKKEGMLKKFAISKEKMDITKKEGVVLSMKKSFSLKKDAEIHISNDDNVMDKNKVNSTIKSVQDILSKQLFKSKGNPLLINKKHVPKMDSTNKMIVDKKISFKSSLFKKDENKKTNYINSEKEEEKNVNMEKFLLNELKENYLNDERINKPGLSKEDDVDIKEPVLINEQVDLIKKEDQNICTNTEQEHEMMQEQKINEDEVNSKGDENTKKTENTINDKETIDIINKKNSSESVKEEIMEKEMLDEKDKNVPHYLECNNLHNMDENTKEIKVEKCNDYMTDNITSKNNNMIIKKINMKMLPMVTKKALPKSKALPILLKKNISIPKEKFTTNKKLSNESIDKTESSNIKMDEHKEEEKQIIKPSKSIHKIIKPGRHSFFNANKLLNSIEIKIGEHNSKIIEKEGPIKMFSSSTSIISDGKIDSIHKSDEEEKINDLKEDSN</sequence>
<dbReference type="Proteomes" id="UP000030708">
    <property type="component" value="Unassembled WGS sequence"/>
</dbReference>
<feature type="region of interest" description="Disordered" evidence="1">
    <location>
        <begin position="235"/>
        <end position="258"/>
    </location>
</feature>
<evidence type="ECO:0000313" key="2">
    <source>
        <dbReference type="EMBL" id="ETW32813.1"/>
    </source>
</evidence>
<dbReference type="EMBL" id="KI927057">
    <property type="protein sequence ID" value="ETW32813.1"/>
    <property type="molecule type" value="Genomic_DNA"/>
</dbReference>
<feature type="non-terminal residue" evidence="2">
    <location>
        <position position="485"/>
    </location>
</feature>
<gene>
    <name evidence="2" type="ORF">PFTANZ_06467</name>
</gene>
<dbReference type="AlphaFoldDB" id="A0A024VWW7"/>
<accession>A0A024VWW7</accession>
<name>A0A024VWW7_PLAFA</name>
<feature type="region of interest" description="Disordered" evidence="1">
    <location>
        <begin position="464"/>
        <end position="485"/>
    </location>
</feature>
<protein>
    <submittedName>
        <fullName evidence="2">Uncharacterized protein</fullName>
    </submittedName>
</protein>
<reference evidence="2 3" key="2">
    <citation type="submission" date="2013-02" db="EMBL/GenBank/DDBJ databases">
        <title>The Genome Sequence of Plasmodium falciparum Tanzania (2000708).</title>
        <authorList>
            <consortium name="The Broad Institute Genome Sequencing Platform"/>
            <consortium name="The Broad Institute Genome Sequencing Center for Infectious Disease"/>
            <person name="Neafsey D."/>
            <person name="Cheeseman I."/>
            <person name="Volkman S."/>
            <person name="Adams J."/>
            <person name="Walker B."/>
            <person name="Young S.K."/>
            <person name="Zeng Q."/>
            <person name="Gargeya S."/>
            <person name="Fitzgerald M."/>
            <person name="Haas B."/>
            <person name="Abouelleil A."/>
            <person name="Alvarado L."/>
            <person name="Arachchi H.M."/>
            <person name="Berlin A.M."/>
            <person name="Chapman S.B."/>
            <person name="Dewar J."/>
            <person name="Goldberg J."/>
            <person name="Griggs A."/>
            <person name="Gujja S."/>
            <person name="Hansen M."/>
            <person name="Howarth C."/>
            <person name="Imamovic A."/>
            <person name="Larimer J."/>
            <person name="McCowan C."/>
            <person name="Murphy C."/>
            <person name="Neiman D."/>
            <person name="Pearson M."/>
            <person name="Priest M."/>
            <person name="Roberts A."/>
            <person name="Saif S."/>
            <person name="Shea T."/>
            <person name="Sisk P."/>
            <person name="Sykes S."/>
            <person name="Wortman J."/>
            <person name="Nusbaum C."/>
            <person name="Birren B."/>
        </authorList>
    </citation>
    <scope>NUCLEOTIDE SEQUENCE [LARGE SCALE GENOMIC DNA]</scope>
    <source>
        <strain evidence="3">Tanzania (2000708)</strain>
    </source>
</reference>
<feature type="non-terminal residue" evidence="2">
    <location>
        <position position="1"/>
    </location>
</feature>
<evidence type="ECO:0000313" key="3">
    <source>
        <dbReference type="Proteomes" id="UP000030708"/>
    </source>
</evidence>
<evidence type="ECO:0000256" key="1">
    <source>
        <dbReference type="SAM" id="MobiDB-lite"/>
    </source>
</evidence>
<organism evidence="2 3">
    <name type="scientific">Plasmodium falciparum Tanzania</name>
    <name type="common">2000708</name>
    <dbReference type="NCBI Taxonomy" id="1036725"/>
    <lineage>
        <taxon>Eukaryota</taxon>
        <taxon>Sar</taxon>
        <taxon>Alveolata</taxon>
        <taxon>Apicomplexa</taxon>
        <taxon>Aconoidasida</taxon>
        <taxon>Haemosporida</taxon>
        <taxon>Plasmodiidae</taxon>
        <taxon>Plasmodium</taxon>
        <taxon>Plasmodium (Laverania)</taxon>
    </lineage>
</organism>
<reference evidence="2 3" key="1">
    <citation type="submission" date="2013-02" db="EMBL/GenBank/DDBJ databases">
        <title>The Genome Annotation of Plasmodium falciparum Tanzania (2000708).</title>
        <authorList>
            <consortium name="The Broad Institute Genome Sequencing Platform"/>
            <consortium name="The Broad Institute Genome Sequencing Center for Infectious Disease"/>
            <person name="Neafsey D."/>
            <person name="Hoffman S."/>
            <person name="Volkman S."/>
            <person name="Rosenthal P."/>
            <person name="Walker B."/>
            <person name="Young S.K."/>
            <person name="Zeng Q."/>
            <person name="Gargeya S."/>
            <person name="Fitzgerald M."/>
            <person name="Haas B."/>
            <person name="Abouelleil A."/>
            <person name="Allen A.W."/>
            <person name="Alvarado L."/>
            <person name="Arachchi H.M."/>
            <person name="Berlin A.M."/>
            <person name="Chapman S.B."/>
            <person name="Gainer-Dewar J."/>
            <person name="Goldberg J."/>
            <person name="Griggs A."/>
            <person name="Gujja S."/>
            <person name="Hansen M."/>
            <person name="Howarth C."/>
            <person name="Imamovic A."/>
            <person name="Ireland A."/>
            <person name="Larimer J."/>
            <person name="McCowan C."/>
            <person name="Murphy C."/>
            <person name="Pearson M."/>
            <person name="Poon T.W."/>
            <person name="Priest M."/>
            <person name="Roberts A."/>
            <person name="Saif S."/>
            <person name="Shea T."/>
            <person name="Sisk P."/>
            <person name="Sykes S."/>
            <person name="Wortman J."/>
            <person name="Nusbaum C."/>
            <person name="Birren B."/>
        </authorList>
    </citation>
    <scope>NUCLEOTIDE SEQUENCE [LARGE SCALE GENOMIC DNA]</scope>
    <source>
        <strain evidence="3">Tanzania (2000708)</strain>
    </source>
</reference>